<dbReference type="Gene3D" id="3.40.50.12780">
    <property type="entry name" value="N-terminal domain of ligase-like"/>
    <property type="match status" value="1"/>
</dbReference>
<name>A0A1Y1YSY1_9FUNG</name>
<dbReference type="OrthoDB" id="329835at2759"/>
<dbReference type="SUPFAM" id="SSF47336">
    <property type="entry name" value="ACP-like"/>
    <property type="match status" value="1"/>
</dbReference>
<dbReference type="InterPro" id="IPR014030">
    <property type="entry name" value="Ketoacyl_synth_N"/>
</dbReference>
<evidence type="ECO:0000313" key="6">
    <source>
        <dbReference type="EMBL" id="ORY01130.1"/>
    </source>
</evidence>
<dbReference type="Pfam" id="PF00550">
    <property type="entry name" value="PP-binding"/>
    <property type="match status" value="1"/>
</dbReference>
<feature type="domain" description="Ketosynthase family 3 (KS3)" evidence="5">
    <location>
        <begin position="840"/>
        <end position="1264"/>
    </location>
</feature>
<keyword evidence="3" id="KW-0808">Transferase</keyword>
<evidence type="ECO:0000259" key="5">
    <source>
        <dbReference type="PROSITE" id="PS52004"/>
    </source>
</evidence>
<dbReference type="Pfam" id="PF00109">
    <property type="entry name" value="ketoacyl-synt"/>
    <property type="match status" value="1"/>
</dbReference>
<evidence type="ECO:0000313" key="7">
    <source>
        <dbReference type="Proteomes" id="UP000193920"/>
    </source>
</evidence>
<organism evidence="6 7">
    <name type="scientific">Neocallimastix californiae</name>
    <dbReference type="NCBI Taxonomy" id="1754190"/>
    <lineage>
        <taxon>Eukaryota</taxon>
        <taxon>Fungi</taxon>
        <taxon>Fungi incertae sedis</taxon>
        <taxon>Chytridiomycota</taxon>
        <taxon>Chytridiomycota incertae sedis</taxon>
        <taxon>Neocallimastigomycetes</taxon>
        <taxon>Neocallimastigales</taxon>
        <taxon>Neocallimastigaceae</taxon>
        <taxon>Neocallimastix</taxon>
    </lineage>
</organism>
<dbReference type="Pfam" id="PF00501">
    <property type="entry name" value="AMP-binding"/>
    <property type="match status" value="1"/>
</dbReference>
<dbReference type="Pfam" id="PF22621">
    <property type="entry name" value="CurL-like_PKS_C"/>
    <property type="match status" value="1"/>
</dbReference>
<gene>
    <name evidence="6" type="ORF">LY90DRAFT_678687</name>
</gene>
<dbReference type="Gene3D" id="1.10.1200.10">
    <property type="entry name" value="ACP-like"/>
    <property type="match status" value="1"/>
</dbReference>
<dbReference type="InterPro" id="IPR020841">
    <property type="entry name" value="PKS_Beta-ketoAc_synthase_dom"/>
</dbReference>
<dbReference type="Gene3D" id="3.40.47.10">
    <property type="match status" value="1"/>
</dbReference>
<accession>A0A1Y1YSY1</accession>
<dbReference type="GO" id="GO:0004315">
    <property type="term" value="F:3-oxoacyl-[acyl-carrier-protein] synthase activity"/>
    <property type="evidence" value="ECO:0007669"/>
    <property type="project" value="InterPro"/>
</dbReference>
<dbReference type="SUPFAM" id="SSF56801">
    <property type="entry name" value="Acetyl-CoA synthetase-like"/>
    <property type="match status" value="1"/>
</dbReference>
<feature type="region of interest" description="Disordered" evidence="4">
    <location>
        <begin position="698"/>
        <end position="733"/>
    </location>
</feature>
<dbReference type="InterPro" id="IPR009081">
    <property type="entry name" value="PP-bd_ACP"/>
</dbReference>
<keyword evidence="2" id="KW-0597">Phosphoprotein</keyword>
<comment type="caution">
    <text evidence="6">The sequence shown here is derived from an EMBL/GenBank/DDBJ whole genome shotgun (WGS) entry which is preliminary data.</text>
</comment>
<dbReference type="PANTHER" id="PTHR43775">
    <property type="entry name" value="FATTY ACID SYNTHASE"/>
    <property type="match status" value="1"/>
</dbReference>
<dbReference type="InterPro" id="IPR036736">
    <property type="entry name" value="ACP-like_sf"/>
</dbReference>
<dbReference type="STRING" id="1754190.A0A1Y1YSY1"/>
<dbReference type="SMART" id="SM00825">
    <property type="entry name" value="PKS_KS"/>
    <property type="match status" value="1"/>
</dbReference>
<evidence type="ECO:0000256" key="4">
    <source>
        <dbReference type="SAM" id="MobiDB-lite"/>
    </source>
</evidence>
<dbReference type="SUPFAM" id="SSF53901">
    <property type="entry name" value="Thiolase-like"/>
    <property type="match status" value="1"/>
</dbReference>
<evidence type="ECO:0000256" key="2">
    <source>
        <dbReference type="ARBA" id="ARBA00022553"/>
    </source>
</evidence>
<dbReference type="GO" id="GO:0004312">
    <property type="term" value="F:fatty acid synthase activity"/>
    <property type="evidence" value="ECO:0007669"/>
    <property type="project" value="TreeGrafter"/>
</dbReference>
<dbReference type="GO" id="GO:0006633">
    <property type="term" value="P:fatty acid biosynthetic process"/>
    <property type="evidence" value="ECO:0007669"/>
    <property type="project" value="InterPro"/>
</dbReference>
<dbReference type="InterPro" id="IPR050091">
    <property type="entry name" value="PKS_NRPS_Biosynth_Enz"/>
</dbReference>
<keyword evidence="1" id="KW-0596">Phosphopantetheine</keyword>
<protein>
    <recommendedName>
        <fullName evidence="5">Ketosynthase family 3 (KS3) domain-containing protein</fullName>
    </recommendedName>
</protein>
<feature type="compositionally biased region" description="Basic and acidic residues" evidence="4">
    <location>
        <begin position="719"/>
        <end position="729"/>
    </location>
</feature>
<dbReference type="EMBL" id="MCOG01000510">
    <property type="protein sequence ID" value="ORY01130.1"/>
    <property type="molecule type" value="Genomic_DNA"/>
</dbReference>
<dbReference type="PANTHER" id="PTHR43775:SF37">
    <property type="entry name" value="SI:DKEY-61P9.11"/>
    <property type="match status" value="1"/>
</dbReference>
<evidence type="ECO:0000256" key="1">
    <source>
        <dbReference type="ARBA" id="ARBA00022450"/>
    </source>
</evidence>
<proteinExistence type="predicted"/>
<reference evidence="6 7" key="1">
    <citation type="submission" date="2016-08" db="EMBL/GenBank/DDBJ databases">
        <title>A Parts List for Fungal Cellulosomes Revealed by Comparative Genomics.</title>
        <authorList>
            <consortium name="DOE Joint Genome Institute"/>
            <person name="Haitjema C.H."/>
            <person name="Gilmore S.P."/>
            <person name="Henske J.K."/>
            <person name="Solomon K.V."/>
            <person name="De Groot R."/>
            <person name="Kuo A."/>
            <person name="Mondo S.J."/>
            <person name="Salamov A.A."/>
            <person name="Labutti K."/>
            <person name="Zhao Z."/>
            <person name="Chiniquy J."/>
            <person name="Barry K."/>
            <person name="Brewer H.M."/>
            <person name="Purvine S.O."/>
            <person name="Wright A.T."/>
            <person name="Boxma B."/>
            <person name="Van Alen T."/>
            <person name="Hackstein J.H."/>
            <person name="Baker S.E."/>
            <person name="Grigoriev I.V."/>
            <person name="O'Malley M.A."/>
        </authorList>
    </citation>
    <scope>NUCLEOTIDE SEQUENCE [LARGE SCALE GENOMIC DNA]</scope>
    <source>
        <strain evidence="6 7">G1</strain>
    </source>
</reference>
<dbReference type="CDD" id="cd00833">
    <property type="entry name" value="PKS"/>
    <property type="match status" value="1"/>
</dbReference>
<dbReference type="PROSITE" id="PS52004">
    <property type="entry name" value="KS3_2"/>
    <property type="match status" value="1"/>
</dbReference>
<dbReference type="InterPro" id="IPR006162">
    <property type="entry name" value="Ppantetheine_attach_site"/>
</dbReference>
<dbReference type="InterPro" id="IPR042099">
    <property type="entry name" value="ANL_N_sf"/>
</dbReference>
<dbReference type="InterPro" id="IPR014031">
    <property type="entry name" value="Ketoacyl_synth_C"/>
</dbReference>
<dbReference type="Gene3D" id="1.10.1240.100">
    <property type="match status" value="1"/>
</dbReference>
<dbReference type="Proteomes" id="UP000193920">
    <property type="component" value="Unassembled WGS sequence"/>
</dbReference>
<dbReference type="InterPro" id="IPR000873">
    <property type="entry name" value="AMP-dep_synth/lig_dom"/>
</dbReference>
<dbReference type="InterPro" id="IPR016039">
    <property type="entry name" value="Thiolase-like"/>
</dbReference>
<sequence>MDRTAYGNDLELKKKLLLYKEDKTTEDIYEITNIADRMNLRFKNDEDDIAIIAKENLLIKPFHGIPNSEYPSPWLTVNYREFGALIKACAYVLKKKYDLYPNSRVGIIANFTPINHMLIYALWYNRCSVVQIPVKLGNEVKQFWTRILNLKMIFYDVNFTPFDDEESIRMMKEQDEWIWKWQHPLTENEMDLEAGKEGILAVNLYGENFRNEILEAKNQGKSFERKCYDTDVIYIIGTSSSSQAIIKNGQCSKMKFVPITTVQAGEDYNYCHQKNLKIKPTYMINIPVSHALGFYGCVLHNIQYGGAVVYHTQQLRDIGFIPEIILDDMVETNVDHTTLFPFHINEIKKLFESNHPNCEKWKKFISTRSENFFKSGGSPISEETDNWLLETFGIRIYQNYGSSEVGQVMISDFYIPSLPGEELYFSKLPTVDLYIKPINENDPNIGELYVHSPTMTTGYIKKAEKGEFYESNVPGMRTDIEADSLFTYINGEKFYKTNDIWMRSPKSGKYKYISRTDDIIVFSTSLKMNPLPFENTVSYECNDIIRCCLILDDTKTEVVCFVEPQWKNIILENGQPMDITIDPSTLSKKEIEKLNKIAQKQIWHSIYTLLMDDSKSLTSWAKQLTINNVVIIDYGKKLACTAKGSVSRRIIRLEYDYVLKKISKLISGEIKSIDDNSEVAAKEYTPISEKSNTEIKNSLELTSPKEISNSSEEDQENEEVYKGKDDKPTKPIINSTKQINNKIDKAIRTIHESIKEIIPSTPKFEEFDPESPFSLYGIDSLASIKLANILSRKFKKRYSPAILFNYGTSVLLAKYLTSYEKVSIKNVVESIPKEIQSKTSNKIAIIGMAFRLPGSINNSKSLWMALAKGKDCVLPPIKTRDLHHGYVNKSSEALGPEEHYLPRIGCYDIRSKDAKPSEFDAAFFNCSHDEAVALDPRHQNAGIAPNSLENTLTGVYVGINNEHEHEDLLKKCGIVPPLGSHTLNQSSIAGRLSYFYKLFGPSFTIDTACSTGSSALHIACNAMKRGECDLSIVTGVKYMYSSKEFHKTCSAHMTSPKGRCATFDASADGFAQSEGCVTFVLKRLDDAIRDKDNILTVILGSVSGQSGLRQSISAPSYEGQALNIERAMKIAGISPDQVSYVEAHGTGTPLGDAIEIHALNEVYAGSHSKENPLIVGSIKSNIGHTCEAAGLAGIAKVIVSMKHNSIPKIIHFNKLNPEIDTSLIPMKIPTRLLPWKSSNEDEPLIAQVSSFGLQGSIVVTFLQQYIPKQEEKVCEKENHILTISAKTYPALVDLFDDYIKILDNMDNEDDISELCFTSNIGRQHFNYRLVASGRNSFELYQSLKEEMEKLKCYYEDESIGSDTESATIKEEDSDTTINITSLKESSKSQGISLYFYVENNHNIISKEIFQCAFDLYIRQPSFKKAIQECEKEIKKLTNRKYSLIKDILFLGNESKEEINYLGNIIILALNYAFGKVISTTHTIKNALLIGYGFGELSAILHANGCTFGATAQLIKLLTSTNVGSIFKSVKEWYQSNEKNFTPLTSNIFLLSNHHEYKIDEKIPLNSWISMIKILLNLEKLNNQYYTKGNHFIFENYGKIIKEINIFTIQPELSCMIKDSFSVFLDELEISKKKLFNFFIFNLSTMEDCEKSFIDYIKENYILGDTINWKNFHKRHNPNTKMEYSLHKIELPNYPFQRSIFWPSKIN</sequence>
<evidence type="ECO:0000256" key="3">
    <source>
        <dbReference type="ARBA" id="ARBA00022679"/>
    </source>
</evidence>
<dbReference type="Pfam" id="PF02801">
    <property type="entry name" value="Ketoacyl-synt_C"/>
    <property type="match status" value="1"/>
</dbReference>
<dbReference type="PROSITE" id="PS00606">
    <property type="entry name" value="KS3_1"/>
    <property type="match status" value="1"/>
</dbReference>
<dbReference type="PROSITE" id="PS00012">
    <property type="entry name" value="PHOSPHOPANTETHEINE"/>
    <property type="match status" value="1"/>
</dbReference>
<dbReference type="Pfam" id="PF23562">
    <property type="entry name" value="AMP-binding_C_3"/>
    <property type="match status" value="1"/>
</dbReference>
<keyword evidence="7" id="KW-1185">Reference proteome</keyword>
<dbReference type="InterPro" id="IPR018201">
    <property type="entry name" value="Ketoacyl_synth_AS"/>
</dbReference>